<evidence type="ECO:0000313" key="5">
    <source>
        <dbReference type="EMBL" id="KRX05791.1"/>
    </source>
</evidence>
<dbReference type="OMA" id="PDGINYM"/>
<protein>
    <recommendedName>
        <fullName evidence="7">DNA repair metallo-beta-lactamase domain-containing protein</fullName>
    </recommendedName>
</protein>
<keyword evidence="1" id="KW-0540">Nuclease</keyword>
<proteinExistence type="predicted"/>
<name>A0A0V0QU35_PSEPJ</name>
<dbReference type="PANTHER" id="PTHR23240:SF8">
    <property type="entry name" value="PROTEIN ARTEMIS"/>
    <property type="match status" value="1"/>
</dbReference>
<keyword evidence="2" id="KW-0378">Hydrolase</keyword>
<reference evidence="5 6" key="1">
    <citation type="journal article" date="2015" name="Sci. Rep.">
        <title>Genome of the facultative scuticociliatosis pathogen Pseudocohnilembus persalinus provides insight into its virulence through horizontal gene transfer.</title>
        <authorList>
            <person name="Xiong J."/>
            <person name="Wang G."/>
            <person name="Cheng J."/>
            <person name="Tian M."/>
            <person name="Pan X."/>
            <person name="Warren A."/>
            <person name="Jiang C."/>
            <person name="Yuan D."/>
            <person name="Miao W."/>
        </authorList>
    </citation>
    <scope>NUCLEOTIDE SEQUENCE [LARGE SCALE GENOMIC DNA]</scope>
    <source>
        <strain evidence="5">36N120E</strain>
    </source>
</reference>
<dbReference type="PANTHER" id="PTHR23240">
    <property type="entry name" value="DNA CROSS-LINK REPAIR PROTEIN PSO2/SNM1-RELATED"/>
    <property type="match status" value="1"/>
</dbReference>
<dbReference type="GO" id="GO:0003684">
    <property type="term" value="F:damaged DNA binding"/>
    <property type="evidence" value="ECO:0007669"/>
    <property type="project" value="TreeGrafter"/>
</dbReference>
<evidence type="ECO:0008006" key="7">
    <source>
        <dbReference type="Google" id="ProtNLM"/>
    </source>
</evidence>
<dbReference type="OrthoDB" id="262529at2759"/>
<dbReference type="InParanoid" id="A0A0V0QU35"/>
<gene>
    <name evidence="5" type="ORF">PPERSA_02323</name>
</gene>
<dbReference type="Gene3D" id="3.40.50.12650">
    <property type="match status" value="1"/>
</dbReference>
<dbReference type="GO" id="GO:0035312">
    <property type="term" value="F:5'-3' DNA exonuclease activity"/>
    <property type="evidence" value="ECO:0007669"/>
    <property type="project" value="TreeGrafter"/>
</dbReference>
<keyword evidence="6" id="KW-1185">Reference proteome</keyword>
<feature type="coiled-coil region" evidence="4">
    <location>
        <begin position="398"/>
        <end position="425"/>
    </location>
</feature>
<dbReference type="EMBL" id="LDAU01000104">
    <property type="protein sequence ID" value="KRX05791.1"/>
    <property type="molecule type" value="Genomic_DNA"/>
</dbReference>
<keyword evidence="3" id="KW-0269">Exonuclease</keyword>
<dbReference type="Proteomes" id="UP000054937">
    <property type="component" value="Unassembled WGS sequence"/>
</dbReference>
<sequence>MGTIFNTGDFRFNQKMIDENPVLFPKDKRNKSNYDISIQVDEMIFDNTYCNPYFKFPKFEVVLQRMIQIIEENKDKKKVYIAMGALGKEDICVKLSRHFQTLLVIKEEKLEQLKSIDYNTEIFTTDKEKGFIEIIKKYEKDKIVEQEKANNSSFICITTDFLMLDHKDPDGINYTVPYSLHSNWDEMKSLVKAVNPAILRRLVLEIYKLPQFKKNQKIQFQTYYLKYAKNVLRRGESGYAQLKTEFSDLTKISQNFKQCMKKDMNDQIIKDLNLDTQDKSLRKRRNMAEQQEEIKGPSGKESYQQIAERMLATHKNKQITNYYQKFNSNDENSFYLKQDLSQSYESLTMNKQLSLKNNQNETLSEGHSTRDCSNKFSEYNLQSQQNQKNKFLNIRPNKNEIYKQMKKLKEEKFKEQEKQRKLNEEILKKQKISLENDPEILDLLKKFKNSNNKNIQKM</sequence>
<dbReference type="AlphaFoldDB" id="A0A0V0QU35"/>
<evidence type="ECO:0000256" key="3">
    <source>
        <dbReference type="ARBA" id="ARBA00022839"/>
    </source>
</evidence>
<accession>A0A0V0QU35</accession>
<organism evidence="5 6">
    <name type="scientific">Pseudocohnilembus persalinus</name>
    <name type="common">Ciliate</name>
    <dbReference type="NCBI Taxonomy" id="266149"/>
    <lineage>
        <taxon>Eukaryota</taxon>
        <taxon>Sar</taxon>
        <taxon>Alveolata</taxon>
        <taxon>Ciliophora</taxon>
        <taxon>Intramacronucleata</taxon>
        <taxon>Oligohymenophorea</taxon>
        <taxon>Scuticociliatia</taxon>
        <taxon>Philasterida</taxon>
        <taxon>Pseudocohnilembidae</taxon>
        <taxon>Pseudocohnilembus</taxon>
    </lineage>
</organism>
<evidence type="ECO:0000256" key="4">
    <source>
        <dbReference type="SAM" id="Coils"/>
    </source>
</evidence>
<evidence type="ECO:0000256" key="2">
    <source>
        <dbReference type="ARBA" id="ARBA00022801"/>
    </source>
</evidence>
<evidence type="ECO:0000256" key="1">
    <source>
        <dbReference type="ARBA" id="ARBA00022722"/>
    </source>
</evidence>
<dbReference type="GO" id="GO:0036297">
    <property type="term" value="P:interstrand cross-link repair"/>
    <property type="evidence" value="ECO:0007669"/>
    <property type="project" value="TreeGrafter"/>
</dbReference>
<comment type="caution">
    <text evidence="5">The sequence shown here is derived from an EMBL/GenBank/DDBJ whole genome shotgun (WGS) entry which is preliminary data.</text>
</comment>
<evidence type="ECO:0000313" key="6">
    <source>
        <dbReference type="Proteomes" id="UP000054937"/>
    </source>
</evidence>
<keyword evidence="4" id="KW-0175">Coiled coil</keyword>
<dbReference type="GO" id="GO:0006303">
    <property type="term" value="P:double-strand break repair via nonhomologous end joining"/>
    <property type="evidence" value="ECO:0007669"/>
    <property type="project" value="TreeGrafter"/>
</dbReference>